<accession>A0A1I8MWI4</accession>
<organism evidence="2">
    <name type="scientific">Musca domestica</name>
    <name type="common">House fly</name>
    <dbReference type="NCBI Taxonomy" id="7370"/>
    <lineage>
        <taxon>Eukaryota</taxon>
        <taxon>Metazoa</taxon>
        <taxon>Ecdysozoa</taxon>
        <taxon>Arthropoda</taxon>
        <taxon>Hexapoda</taxon>
        <taxon>Insecta</taxon>
        <taxon>Pterygota</taxon>
        <taxon>Neoptera</taxon>
        <taxon>Endopterygota</taxon>
        <taxon>Diptera</taxon>
        <taxon>Brachycera</taxon>
        <taxon>Muscomorpha</taxon>
        <taxon>Muscoidea</taxon>
        <taxon>Muscidae</taxon>
        <taxon>Musca</taxon>
    </lineage>
</organism>
<dbReference type="GeneID" id="101891787"/>
<proteinExistence type="predicted"/>
<keyword evidence="3" id="KW-1185">Reference proteome</keyword>
<keyword evidence="1" id="KW-0732">Signal</keyword>
<feature type="chain" id="PRO_5044560938" evidence="1">
    <location>
        <begin position="22"/>
        <end position="247"/>
    </location>
</feature>
<dbReference type="eggNOG" id="ENOG502TD5W">
    <property type="taxonomic scope" value="Eukaryota"/>
</dbReference>
<dbReference type="AlphaFoldDB" id="A0A1I8MWI4"/>
<reference evidence="4" key="2">
    <citation type="submission" date="2025-04" db="UniProtKB">
        <authorList>
            <consortium name="RefSeq"/>
        </authorList>
    </citation>
    <scope>IDENTIFICATION</scope>
    <source>
        <strain evidence="4">Aabys</strain>
    </source>
</reference>
<dbReference type="RefSeq" id="XP_005175593.1">
    <property type="nucleotide sequence ID" value="XM_005175536.3"/>
</dbReference>
<dbReference type="VEuPathDB" id="VectorBase:MDOMA2_018168"/>
<evidence type="ECO:0000313" key="4">
    <source>
        <dbReference type="RefSeq" id="XP_005175593.1"/>
    </source>
</evidence>
<name>A0A1I8MWI4_MUSDO</name>
<evidence type="ECO:0000256" key="1">
    <source>
        <dbReference type="SAM" id="SignalP"/>
    </source>
</evidence>
<dbReference type="VEuPathDB" id="VectorBase:MDOA009163"/>
<dbReference type="KEGG" id="mde:101891787"/>
<evidence type="ECO:0000313" key="2">
    <source>
        <dbReference type="EnsemblMetazoa" id="MDOA009163-PA"/>
    </source>
</evidence>
<sequence>MAKLFILSVVATVALVQVCSAVHLGEALNNNIRQHLSLYDSFAKSPDAVKFSGDLKKLMEITEGALKIENVDEKENTINNLHTHFSADFNSWIALKLEEAEVNEDIQGAITFYSQLLKQKSSHEAEIKKTITTLETLLKENDLQKKEKEYLGLSNNFSPEFAAYLKTSSLPVINDTLQKTIKFFDSVLAQKEGKFVKEITELKAMVEGVLGESASIEEKNRVLGEVTSANNNKELHAYLTKKHIELS</sequence>
<evidence type="ECO:0000313" key="3">
    <source>
        <dbReference type="Proteomes" id="UP001652621"/>
    </source>
</evidence>
<feature type="signal peptide" evidence="1">
    <location>
        <begin position="1"/>
        <end position="21"/>
    </location>
</feature>
<dbReference type="OrthoDB" id="7833680at2759"/>
<dbReference type="Proteomes" id="UP001652621">
    <property type="component" value="Unplaced"/>
</dbReference>
<protein>
    <submittedName>
        <fullName evidence="4">Uncharacterized protein LOC101891787</fullName>
    </submittedName>
</protein>
<dbReference type="EnsemblMetazoa" id="MDOA009163-RA">
    <property type="protein sequence ID" value="MDOA009163-PA"/>
    <property type="gene ID" value="MDOA009163"/>
</dbReference>
<reference evidence="2" key="1">
    <citation type="submission" date="2020-05" db="UniProtKB">
        <authorList>
            <consortium name="EnsemblMetazoa"/>
        </authorList>
    </citation>
    <scope>IDENTIFICATION</scope>
    <source>
        <strain evidence="2">Aabys</strain>
    </source>
</reference>
<gene>
    <name evidence="2" type="primary">101891787</name>
    <name evidence="4" type="synonym">LOC101891787</name>
</gene>